<dbReference type="NCBIfam" id="TIGR02786">
    <property type="entry name" value="addB_alphas"/>
    <property type="match status" value="1"/>
</dbReference>
<name>A0A2R8BSS1_9RHOB</name>
<keyword evidence="3" id="KW-1185">Reference proteome</keyword>
<dbReference type="InterPro" id="IPR038726">
    <property type="entry name" value="PDDEXK_AddAB-type"/>
</dbReference>
<evidence type="ECO:0000313" key="3">
    <source>
        <dbReference type="Proteomes" id="UP000244912"/>
    </source>
</evidence>
<dbReference type="InterPro" id="IPR027417">
    <property type="entry name" value="P-loop_NTPase"/>
</dbReference>
<dbReference type="InterPro" id="IPR011335">
    <property type="entry name" value="Restrct_endonuc-II-like"/>
</dbReference>
<dbReference type="InterPro" id="IPR014153">
    <property type="entry name" value="Ds_break_AddB"/>
</dbReference>
<dbReference type="OrthoDB" id="9780606at2"/>
<dbReference type="SUPFAM" id="SSF52540">
    <property type="entry name" value="P-loop containing nucleoside triphosphate hydrolases"/>
    <property type="match status" value="1"/>
</dbReference>
<sequence>MWGIQTGSPWPRRCFRVFDAQPTPRVFALPPGCDYPAELIAGLNERLEGQPPEAWARVEIFVNTSRMRRRLIQLFADGPPRLLPRIRLLTQLAADPELTDLPPAQPPLRRTLELAGLVRRLLEADPSLAPKSALFDLAESLGALFDEMHGEGVAVEALKGLDISDASGHWQRALKFLTIASNVIGTDTMPSAEARLRAAAETLAEPWFHTPPDHPVIVAGSTGSRGPVALLMQAVARLPQGAVILPGVDPHMPRDVWDRMEDDRASEDHPQYRFAKIARALDLDPADLPTWTGCAPVPERAALLSMALRPAPVTDQWMRDGPSLGDMHRATDGLSLIEAADPVEEAAAIALCLRRAIDGGKRAALISPDRMLTRRVQAALDRWGIEADDSAGLPLHLTAPGRLLRQTAALVGALPGPEDVLALLKHPLVAPEGDRNMHLLRARRLDLWLRKNGTPEVGSTVLAAWAEGQTKDDGATEWAAWAGDLIDRLAAIGHGPLDDMAGHHIKATEAFAPALWEEAPGRSAKLAMDGLLAEAAFGDAISPPEYSALVETILTAGEVRRPDTARPDVMIWGTLEARVQGADLVILAGLSEGTWPEPPAPDPWLNREMRHRLGLLLPERRIGLAAHDFQQAACAPEVVFSRARRDAEAETVMSRWLNRLTNLLGGLSDTGGPDALAAMRARGDRWLHQARLAADRVILAEPARRPSPRPPVEARPNRLSVTQIQTLVRDPYAIYAGKVLSLSRLAPLRPEPDALLRGTALHEILERWLREGHDPASPEARPALLRIADEVLALVPWQSARLAWLAHVDGFADWFLEGERQRQAQAVPLEPEKGGRFEVPGSGFTLTGTADRIDRLPDGRLVVIDYKTGALPSKDQLLYFDKQLMLEAVMAEAGAFEGVEPAEVARVSHIGLGSTPKETQHTLREPGDETLDPDAVLAMLQALLMRYRSRERGYTALRAMQSMLDRSDHAHLARFGEWTLDDDAIPEDVG</sequence>
<dbReference type="SUPFAM" id="SSF52980">
    <property type="entry name" value="Restriction endonuclease-like"/>
    <property type="match status" value="1"/>
</dbReference>
<gene>
    <name evidence="2" type="ORF">PAA8504_00998</name>
</gene>
<proteinExistence type="predicted"/>
<evidence type="ECO:0000313" key="2">
    <source>
        <dbReference type="EMBL" id="SPJ23193.1"/>
    </source>
</evidence>
<dbReference type="Pfam" id="PF12705">
    <property type="entry name" value="PDDEXK_1"/>
    <property type="match status" value="1"/>
</dbReference>
<dbReference type="InterPro" id="IPR011604">
    <property type="entry name" value="PDDEXK-like_dom_sf"/>
</dbReference>
<dbReference type="EMBL" id="ONZF01000002">
    <property type="protein sequence ID" value="SPJ23193.1"/>
    <property type="molecule type" value="Genomic_DNA"/>
</dbReference>
<organism evidence="2 3">
    <name type="scientific">Palleronia abyssalis</name>
    <dbReference type="NCBI Taxonomy" id="1501240"/>
    <lineage>
        <taxon>Bacteria</taxon>
        <taxon>Pseudomonadati</taxon>
        <taxon>Pseudomonadota</taxon>
        <taxon>Alphaproteobacteria</taxon>
        <taxon>Rhodobacterales</taxon>
        <taxon>Roseobacteraceae</taxon>
        <taxon>Palleronia</taxon>
    </lineage>
</organism>
<dbReference type="Gene3D" id="3.90.320.10">
    <property type="match status" value="1"/>
</dbReference>
<protein>
    <recommendedName>
        <fullName evidence="1">PD-(D/E)XK endonuclease-like domain-containing protein</fullName>
    </recommendedName>
</protein>
<dbReference type="Proteomes" id="UP000244912">
    <property type="component" value="Unassembled WGS sequence"/>
</dbReference>
<accession>A0A2R8BSS1</accession>
<feature type="domain" description="PD-(D/E)XK endonuclease-like" evidence="1">
    <location>
        <begin position="718"/>
        <end position="943"/>
    </location>
</feature>
<evidence type="ECO:0000259" key="1">
    <source>
        <dbReference type="Pfam" id="PF12705"/>
    </source>
</evidence>
<dbReference type="AlphaFoldDB" id="A0A2R8BSS1"/>
<reference evidence="2 3" key="1">
    <citation type="submission" date="2018-03" db="EMBL/GenBank/DDBJ databases">
        <authorList>
            <person name="Keele B.F."/>
        </authorList>
    </citation>
    <scope>NUCLEOTIDE SEQUENCE [LARGE SCALE GENOMIC DNA]</scope>
    <source>
        <strain evidence="2 3">CECT 8504</strain>
    </source>
</reference>